<accession>A0A699HNS8</accession>
<proteinExistence type="predicted"/>
<gene>
    <name evidence="1" type="ORF">Tci_423221</name>
</gene>
<dbReference type="EMBL" id="BKCJ010184827">
    <property type="protein sequence ID" value="GEY51247.1"/>
    <property type="molecule type" value="Genomic_DNA"/>
</dbReference>
<dbReference type="AlphaFoldDB" id="A0A699HNS8"/>
<name>A0A699HNS8_TANCI</name>
<protein>
    <submittedName>
        <fullName evidence="1">Uncharacterized protein</fullName>
    </submittedName>
</protein>
<comment type="caution">
    <text evidence="1">The sequence shown here is derived from an EMBL/GenBank/DDBJ whole genome shotgun (WGS) entry which is preliminary data.</text>
</comment>
<organism evidence="1">
    <name type="scientific">Tanacetum cinerariifolium</name>
    <name type="common">Dalmatian daisy</name>
    <name type="synonym">Chrysanthemum cinerariifolium</name>
    <dbReference type="NCBI Taxonomy" id="118510"/>
    <lineage>
        <taxon>Eukaryota</taxon>
        <taxon>Viridiplantae</taxon>
        <taxon>Streptophyta</taxon>
        <taxon>Embryophyta</taxon>
        <taxon>Tracheophyta</taxon>
        <taxon>Spermatophyta</taxon>
        <taxon>Magnoliopsida</taxon>
        <taxon>eudicotyledons</taxon>
        <taxon>Gunneridae</taxon>
        <taxon>Pentapetalae</taxon>
        <taxon>asterids</taxon>
        <taxon>campanulids</taxon>
        <taxon>Asterales</taxon>
        <taxon>Asteraceae</taxon>
        <taxon>Asteroideae</taxon>
        <taxon>Anthemideae</taxon>
        <taxon>Anthemidinae</taxon>
        <taxon>Tanacetum</taxon>
    </lineage>
</organism>
<evidence type="ECO:0000313" key="1">
    <source>
        <dbReference type="EMBL" id="GEY51247.1"/>
    </source>
</evidence>
<sequence length="99" mass="11457">MFQEMIQQQYALDREAKMERLDCETLARVELINTQKKSKDLKVLAINTNRMDMIRGHRQQSISIFSEMRLLENIFRIQLGGASDCETMGEKSESGDSVK</sequence>
<reference evidence="1" key="1">
    <citation type="journal article" date="2019" name="Sci. Rep.">
        <title>Draft genome of Tanacetum cinerariifolium, the natural source of mosquito coil.</title>
        <authorList>
            <person name="Yamashiro T."/>
            <person name="Shiraishi A."/>
            <person name="Satake H."/>
            <person name="Nakayama K."/>
        </authorList>
    </citation>
    <scope>NUCLEOTIDE SEQUENCE</scope>
</reference>